<dbReference type="CDD" id="cd11614">
    <property type="entry name" value="SAF_CpaB_FlgA_like"/>
    <property type="match status" value="1"/>
</dbReference>
<keyword evidence="2" id="KW-0812">Transmembrane</keyword>
<reference evidence="4 5" key="1">
    <citation type="journal article" date="2009" name="Stand. Genomic Sci.">
        <title>Complete genome sequence of Jonesia denitrificans type strain (Prevot 55134).</title>
        <authorList>
            <person name="Pukall R."/>
            <person name="Gehrich-Schroter G."/>
            <person name="Lapidus A."/>
            <person name="Nolan M."/>
            <person name="Glavina Del Rio T."/>
            <person name="Lucas S."/>
            <person name="Chen F."/>
            <person name="Tice H."/>
            <person name="Pitluck S."/>
            <person name="Cheng J.F."/>
            <person name="Copeland A."/>
            <person name="Saunders E."/>
            <person name="Brettin T."/>
            <person name="Detter J.C."/>
            <person name="Bruce D."/>
            <person name="Goodwin L."/>
            <person name="Pati A."/>
            <person name="Ivanova N."/>
            <person name="Mavromatis K."/>
            <person name="Ovchinnikova G."/>
            <person name="Chen A."/>
            <person name="Palaniappan K."/>
            <person name="Land M."/>
            <person name="Hauser L."/>
            <person name="Chang Y.J."/>
            <person name="Jeffries C.D."/>
            <person name="Chain P."/>
            <person name="Goker M."/>
            <person name="Bristow J."/>
            <person name="Eisen J.A."/>
            <person name="Markowitz V."/>
            <person name="Hugenholtz P."/>
            <person name="Kyrpides N.C."/>
            <person name="Klenk H.P."/>
            <person name="Han C."/>
        </authorList>
    </citation>
    <scope>NUCLEOTIDE SEQUENCE [LARGE SCALE GENOMIC DNA]</scope>
    <source>
        <strain evidence="5">ATCC 14870 / DSM 20603 / BCRC 15368 / CIP 55.134 / JCM 11481 / NBRC 15587 / NCTC 10816 / Prevot 55134</strain>
    </source>
</reference>
<feature type="region of interest" description="Disordered" evidence="1">
    <location>
        <begin position="213"/>
        <end position="241"/>
    </location>
</feature>
<dbReference type="KEGG" id="jde:Jden_1817"/>
<feature type="domain" description="SAF" evidence="3">
    <location>
        <begin position="56"/>
        <end position="111"/>
    </location>
</feature>
<accession>C7QZG2</accession>
<dbReference type="STRING" id="471856.Jden_1817"/>
<evidence type="ECO:0000313" key="4">
    <source>
        <dbReference type="EMBL" id="ACV09460.1"/>
    </source>
</evidence>
<proteinExistence type="predicted"/>
<name>C7QZG2_JONDD</name>
<dbReference type="EMBL" id="CP001706">
    <property type="protein sequence ID" value="ACV09460.1"/>
    <property type="molecule type" value="Genomic_DNA"/>
</dbReference>
<sequence length="241" mass="24555">MPSTSTPGTTPQAAFNAPRMRQPSLRDPRLPIGIVLVALSVWIGAWALDSGRTLDTAFVAARTLQPGDAITEADLQAVDVELGQHLNNYLTPETMGEGLVAVVPVHQGQLVAVTSTGSAADVDSRIMAVPITGQLPAQVVPGSTIDLWYAPEATPTGEVGDPDQVASGLTVSQIPDTDSVFGVSGTSYLHVVVPQSDIPAVLAATQAKGALTALPVPHGDGSPAPASDGSPSNNTAEEGDA</sequence>
<dbReference type="Proteomes" id="UP000000628">
    <property type="component" value="Chromosome"/>
</dbReference>
<dbReference type="InterPro" id="IPR013974">
    <property type="entry name" value="SAF"/>
</dbReference>
<keyword evidence="5" id="KW-1185">Reference proteome</keyword>
<keyword evidence="2" id="KW-1133">Transmembrane helix</keyword>
<evidence type="ECO:0000259" key="3">
    <source>
        <dbReference type="Pfam" id="PF08666"/>
    </source>
</evidence>
<gene>
    <name evidence="4" type="ordered locus">Jden_1817</name>
</gene>
<dbReference type="HOGENOM" id="CLU_081764_2_0_11"/>
<feature type="region of interest" description="Disordered" evidence="1">
    <location>
        <begin position="1"/>
        <end position="22"/>
    </location>
</feature>
<evidence type="ECO:0000256" key="1">
    <source>
        <dbReference type="SAM" id="MobiDB-lite"/>
    </source>
</evidence>
<protein>
    <submittedName>
        <fullName evidence="4">SAF domain protein</fullName>
    </submittedName>
</protein>
<evidence type="ECO:0000313" key="5">
    <source>
        <dbReference type="Proteomes" id="UP000000628"/>
    </source>
</evidence>
<feature type="compositionally biased region" description="Polar residues" evidence="1">
    <location>
        <begin position="1"/>
        <end position="13"/>
    </location>
</feature>
<feature type="compositionally biased region" description="Low complexity" evidence="1">
    <location>
        <begin position="219"/>
        <end position="232"/>
    </location>
</feature>
<dbReference type="RefSeq" id="WP_015772088.1">
    <property type="nucleotide sequence ID" value="NC_013174.1"/>
</dbReference>
<feature type="transmembrane region" description="Helical" evidence="2">
    <location>
        <begin position="30"/>
        <end position="48"/>
    </location>
</feature>
<dbReference type="AlphaFoldDB" id="C7QZG2"/>
<dbReference type="eggNOG" id="COG1261">
    <property type="taxonomic scope" value="Bacteria"/>
</dbReference>
<organism evidence="4 5">
    <name type="scientific">Jonesia denitrificans (strain ATCC 14870 / DSM 20603 / BCRC 15368 / CIP 55.134 / JCM 11481 / NBRC 15587 / NCTC 10816 / Prevot 55134)</name>
    <name type="common">Listeria denitrificans</name>
    <dbReference type="NCBI Taxonomy" id="471856"/>
    <lineage>
        <taxon>Bacteria</taxon>
        <taxon>Bacillati</taxon>
        <taxon>Actinomycetota</taxon>
        <taxon>Actinomycetes</taxon>
        <taxon>Micrococcales</taxon>
        <taxon>Jonesiaceae</taxon>
        <taxon>Jonesia</taxon>
    </lineage>
</organism>
<dbReference type="Pfam" id="PF08666">
    <property type="entry name" value="SAF"/>
    <property type="match status" value="1"/>
</dbReference>
<keyword evidence="2" id="KW-0472">Membrane</keyword>
<evidence type="ECO:0000256" key="2">
    <source>
        <dbReference type="SAM" id="Phobius"/>
    </source>
</evidence>